<feature type="domain" description="Protein kinase" evidence="6">
    <location>
        <begin position="1"/>
        <end position="229"/>
    </location>
</feature>
<proteinExistence type="predicted"/>
<feature type="domain" description="AGC-kinase C-terminal" evidence="7">
    <location>
        <begin position="231"/>
        <end position="283"/>
    </location>
</feature>
<evidence type="ECO:0000313" key="8">
    <source>
        <dbReference type="EMBL" id="CAI2375570.1"/>
    </source>
</evidence>
<accession>A0AAD1XMV1</accession>
<dbReference type="InterPro" id="IPR011009">
    <property type="entry name" value="Kinase-like_dom_sf"/>
</dbReference>
<evidence type="ECO:0000256" key="2">
    <source>
        <dbReference type="ARBA" id="ARBA00022679"/>
    </source>
</evidence>
<evidence type="ECO:0000259" key="7">
    <source>
        <dbReference type="PROSITE" id="PS51285"/>
    </source>
</evidence>
<dbReference type="Gene3D" id="1.10.510.10">
    <property type="entry name" value="Transferase(Phosphotransferase) domain 1"/>
    <property type="match status" value="1"/>
</dbReference>
<dbReference type="AlphaFoldDB" id="A0AAD1XMV1"/>
<dbReference type="GO" id="GO:0004691">
    <property type="term" value="F:cAMP-dependent protein kinase activity"/>
    <property type="evidence" value="ECO:0007669"/>
    <property type="project" value="TreeGrafter"/>
</dbReference>
<keyword evidence="2" id="KW-0808">Transferase</keyword>
<keyword evidence="3" id="KW-0547">Nucleotide-binding</keyword>
<dbReference type="InterPro" id="IPR000719">
    <property type="entry name" value="Prot_kinase_dom"/>
</dbReference>
<gene>
    <name evidence="8" type="ORF">ECRASSUSDP1_LOCUS16933</name>
</gene>
<dbReference type="Proteomes" id="UP001295684">
    <property type="component" value="Unassembled WGS sequence"/>
</dbReference>
<evidence type="ECO:0000256" key="4">
    <source>
        <dbReference type="ARBA" id="ARBA00022777"/>
    </source>
</evidence>
<sequence length="283" mass="33179">MRSRYCNKADIIRLEQVDHVVNEHTILADIDHPSLVSLKGFGQDSRYLYFLLEFIQGGELFTRLRTQGYLGDEEARFFAGQVTLMFEYLHSKNIIYRDLKPENLLIDQDGYLRLTDFGFAKVCHGRTYTLCGTPEYMAPEILMNVGHGKPVDWWTLGVLIYEMHAGIDPFHESDPMAIYKKILKCKVKFPKEFDKRCKSLVKKLLVLDPTERYGLVKAGKLDIKSHKWFSGDWDWHELLDRSMTPVYKPEFYCQDDTSNYARYPDSPIEAEEVHEEEDPFLIW</sequence>
<evidence type="ECO:0000259" key="6">
    <source>
        <dbReference type="PROSITE" id="PS50011"/>
    </source>
</evidence>
<keyword evidence="1" id="KW-0723">Serine/threonine-protein kinase</keyword>
<dbReference type="InterPro" id="IPR000961">
    <property type="entry name" value="AGC-kinase_C"/>
</dbReference>
<dbReference type="GO" id="GO:0005524">
    <property type="term" value="F:ATP binding"/>
    <property type="evidence" value="ECO:0007669"/>
    <property type="project" value="UniProtKB-KW"/>
</dbReference>
<dbReference type="SMART" id="SM00220">
    <property type="entry name" value="S_TKc"/>
    <property type="match status" value="1"/>
</dbReference>
<keyword evidence="9" id="KW-1185">Reference proteome</keyword>
<dbReference type="PROSITE" id="PS50011">
    <property type="entry name" value="PROTEIN_KINASE_DOM"/>
    <property type="match status" value="1"/>
</dbReference>
<evidence type="ECO:0000256" key="3">
    <source>
        <dbReference type="ARBA" id="ARBA00022741"/>
    </source>
</evidence>
<dbReference type="EMBL" id="CAMPGE010017059">
    <property type="protein sequence ID" value="CAI2375570.1"/>
    <property type="molecule type" value="Genomic_DNA"/>
</dbReference>
<protein>
    <submittedName>
        <fullName evidence="8">Uncharacterized protein</fullName>
    </submittedName>
</protein>
<name>A0AAD1XMV1_EUPCR</name>
<keyword evidence="5" id="KW-0067">ATP-binding</keyword>
<dbReference type="FunFam" id="1.10.510.10:FF:000005">
    <property type="entry name" value="cAMP-dependent protein kinase catalytic subunit alpha"/>
    <property type="match status" value="1"/>
</dbReference>
<dbReference type="PROSITE" id="PS00108">
    <property type="entry name" value="PROTEIN_KINASE_ST"/>
    <property type="match status" value="1"/>
</dbReference>
<keyword evidence="4" id="KW-0418">Kinase</keyword>
<reference evidence="8" key="1">
    <citation type="submission" date="2023-07" db="EMBL/GenBank/DDBJ databases">
        <authorList>
            <consortium name="AG Swart"/>
            <person name="Singh M."/>
            <person name="Singh A."/>
            <person name="Seah K."/>
            <person name="Emmerich C."/>
        </authorList>
    </citation>
    <scope>NUCLEOTIDE SEQUENCE</scope>
    <source>
        <strain evidence="8">DP1</strain>
    </source>
</reference>
<comment type="caution">
    <text evidence="8">The sequence shown here is derived from an EMBL/GenBank/DDBJ whole genome shotgun (WGS) entry which is preliminary data.</text>
</comment>
<dbReference type="PANTHER" id="PTHR24353:SF37">
    <property type="entry name" value="CAMP-DEPENDENT PROTEIN KINASE CATALYTIC SUBUNIT PRKX"/>
    <property type="match status" value="1"/>
</dbReference>
<dbReference type="InterPro" id="IPR008271">
    <property type="entry name" value="Ser/Thr_kinase_AS"/>
</dbReference>
<evidence type="ECO:0000256" key="1">
    <source>
        <dbReference type="ARBA" id="ARBA00022527"/>
    </source>
</evidence>
<dbReference type="SUPFAM" id="SSF56112">
    <property type="entry name" value="Protein kinase-like (PK-like)"/>
    <property type="match status" value="1"/>
</dbReference>
<dbReference type="GO" id="GO:0005952">
    <property type="term" value="C:cAMP-dependent protein kinase complex"/>
    <property type="evidence" value="ECO:0007669"/>
    <property type="project" value="TreeGrafter"/>
</dbReference>
<evidence type="ECO:0000313" key="9">
    <source>
        <dbReference type="Proteomes" id="UP001295684"/>
    </source>
</evidence>
<dbReference type="PANTHER" id="PTHR24353">
    <property type="entry name" value="CYCLIC NUCLEOTIDE-DEPENDENT PROTEIN KINASE"/>
    <property type="match status" value="1"/>
</dbReference>
<dbReference type="Gene3D" id="3.30.200.20">
    <property type="entry name" value="Phosphorylase Kinase, domain 1"/>
    <property type="match status" value="1"/>
</dbReference>
<organism evidence="8 9">
    <name type="scientific">Euplotes crassus</name>
    <dbReference type="NCBI Taxonomy" id="5936"/>
    <lineage>
        <taxon>Eukaryota</taxon>
        <taxon>Sar</taxon>
        <taxon>Alveolata</taxon>
        <taxon>Ciliophora</taxon>
        <taxon>Intramacronucleata</taxon>
        <taxon>Spirotrichea</taxon>
        <taxon>Hypotrichia</taxon>
        <taxon>Euplotida</taxon>
        <taxon>Euplotidae</taxon>
        <taxon>Moneuplotes</taxon>
    </lineage>
</organism>
<evidence type="ECO:0000256" key="5">
    <source>
        <dbReference type="ARBA" id="ARBA00022840"/>
    </source>
</evidence>
<dbReference type="Pfam" id="PF00069">
    <property type="entry name" value="Pkinase"/>
    <property type="match status" value="1"/>
</dbReference>
<dbReference type="PROSITE" id="PS51285">
    <property type="entry name" value="AGC_KINASE_CTER"/>
    <property type="match status" value="1"/>
</dbReference>